<keyword evidence="2 5" id="KW-0812">Transmembrane</keyword>
<dbReference type="eggNOG" id="COG1668">
    <property type="taxonomic scope" value="Bacteria"/>
</dbReference>
<feature type="domain" description="ABC-2 type transporter transmembrane" evidence="6">
    <location>
        <begin position="40"/>
        <end position="400"/>
    </location>
</feature>
<evidence type="ECO:0000256" key="2">
    <source>
        <dbReference type="ARBA" id="ARBA00022692"/>
    </source>
</evidence>
<evidence type="ECO:0000313" key="8">
    <source>
        <dbReference type="Proteomes" id="UP000004778"/>
    </source>
</evidence>
<dbReference type="InterPro" id="IPR013525">
    <property type="entry name" value="ABC2_TM"/>
</dbReference>
<proteinExistence type="predicted"/>
<dbReference type="EMBL" id="ACFH01000114">
    <property type="protein sequence ID" value="EEH65453.1"/>
    <property type="molecule type" value="Genomic_DNA"/>
</dbReference>
<feature type="transmembrane region" description="Helical" evidence="5">
    <location>
        <begin position="293"/>
        <end position="317"/>
    </location>
</feature>
<evidence type="ECO:0000256" key="5">
    <source>
        <dbReference type="SAM" id="Phobius"/>
    </source>
</evidence>
<feature type="transmembrane region" description="Helical" evidence="5">
    <location>
        <begin position="43"/>
        <end position="63"/>
    </location>
</feature>
<evidence type="ECO:0000256" key="3">
    <source>
        <dbReference type="ARBA" id="ARBA00022989"/>
    </source>
</evidence>
<dbReference type="PANTHER" id="PTHR43471">
    <property type="entry name" value="ABC TRANSPORTER PERMEASE"/>
    <property type="match status" value="1"/>
</dbReference>
<accession>C0W773</accession>
<keyword evidence="3 5" id="KW-1133">Transmembrane helix</keyword>
<sequence length="429" mass="44722">MTTTSTTTRPSGATPDASMSAWAEIRLVAGRELHTQLLKKSAVISQIIMMVLVVAGIVAYGYFSGGQDEPYRLGVTGSSATAVQALTDAAGSELTTSSGRPVEIVDLTGQDPATTLGEDSADQAGHVDMVLDLAADQPELMVQEKADQGVVAALSALIQQRALADQVAALGGDPAAVSQAVAEAAPSVTVLDPPSSDRADAGVRYTTLMIVNILLFIVIMGGGQVIAMGVVEEKSSRIVEILLACVRPTSLLAGKVIGTGLAVISSYALIAVVAAATAAVMDVLPNTDLRLDSVVAVMLVWMVVGFATFAILFGAAGALVSRQEDMGNVTMPIMMLAMVPYMLSFVMAMGSPQSVVWRVLAYIPPFSAFLMPARLTFGYSDWGEQAIALAIALAVLPLLVRLAARVYTRAVTRMGARVPLKEVLGRRAA</sequence>
<gene>
    <name evidence="7" type="ORF">HMPREF0058_1717</name>
</gene>
<dbReference type="AlphaFoldDB" id="C0W773"/>
<evidence type="ECO:0000313" key="7">
    <source>
        <dbReference type="EMBL" id="EEH65453.1"/>
    </source>
</evidence>
<feature type="transmembrane region" description="Helical" evidence="5">
    <location>
        <begin position="329"/>
        <end position="348"/>
    </location>
</feature>
<reference evidence="7 8" key="1">
    <citation type="submission" date="2009-01" db="EMBL/GenBank/DDBJ databases">
        <authorList>
            <person name="Qin X."/>
            <person name="Bachman B."/>
            <person name="Battles P."/>
            <person name="Bell A."/>
            <person name="Bess C."/>
            <person name="Bickham C."/>
            <person name="Chaboub L."/>
            <person name="Chen D."/>
            <person name="Coyle M."/>
            <person name="Deiros D.R."/>
            <person name="Dinh H."/>
            <person name="Forbes L."/>
            <person name="Fowler G."/>
            <person name="Francisco L."/>
            <person name="Fu Q."/>
            <person name="Gubbala S."/>
            <person name="Hale W."/>
            <person name="Han Y."/>
            <person name="Hemphill L."/>
            <person name="Highlander S.K."/>
            <person name="Hirani K."/>
            <person name="Hogues M."/>
            <person name="Jackson L."/>
            <person name="Jakkamsetti A."/>
            <person name="Javaid M."/>
            <person name="Jiang H."/>
            <person name="Korchina V."/>
            <person name="Kovar C."/>
            <person name="Lara F."/>
            <person name="Lee S."/>
            <person name="Mata R."/>
            <person name="Mathew T."/>
            <person name="Moen C."/>
            <person name="Morales K."/>
            <person name="Munidasa M."/>
            <person name="Nazareth L."/>
            <person name="Ngo R."/>
            <person name="Nguyen L."/>
            <person name="Okwuonu G."/>
            <person name="Ongeri F."/>
            <person name="Patil S."/>
            <person name="Petrosino J."/>
            <person name="Pham C."/>
            <person name="Pham P."/>
            <person name="Pu L.-L."/>
            <person name="Puazo M."/>
            <person name="Raj R."/>
            <person name="Reid J."/>
            <person name="Rouhana J."/>
            <person name="Saada N."/>
            <person name="Shang Y."/>
            <person name="Simmons D."/>
            <person name="Thornton R."/>
            <person name="Warren J."/>
            <person name="Weissenberger G."/>
            <person name="Zhang J."/>
            <person name="Zhang L."/>
            <person name="Zhou C."/>
            <person name="Zhu D."/>
            <person name="Muzny D."/>
            <person name="Worley K."/>
            <person name="Gibbs R."/>
        </authorList>
    </citation>
    <scope>NUCLEOTIDE SEQUENCE [LARGE SCALE GENOMIC DNA]</scope>
    <source>
        <strain evidence="7 8">DSM 15434</strain>
    </source>
</reference>
<feature type="transmembrane region" description="Helical" evidence="5">
    <location>
        <begin position="385"/>
        <end position="404"/>
    </location>
</feature>
<feature type="transmembrane region" description="Helical" evidence="5">
    <location>
        <begin position="205"/>
        <end position="227"/>
    </location>
</feature>
<feature type="transmembrane region" description="Helical" evidence="5">
    <location>
        <begin position="256"/>
        <end position="281"/>
    </location>
</feature>
<comment type="subcellular location">
    <subcellularLocation>
        <location evidence="1">Membrane</location>
        <topology evidence="1">Multi-pass membrane protein</topology>
    </subcellularLocation>
</comment>
<protein>
    <recommendedName>
        <fullName evidence="6">ABC-2 type transporter transmembrane domain-containing protein</fullName>
    </recommendedName>
</protein>
<dbReference type="GO" id="GO:0140359">
    <property type="term" value="F:ABC-type transporter activity"/>
    <property type="evidence" value="ECO:0007669"/>
    <property type="project" value="InterPro"/>
</dbReference>
<dbReference type="HOGENOM" id="CLU_046841_3_1_11"/>
<dbReference type="Proteomes" id="UP000004778">
    <property type="component" value="Unassembled WGS sequence"/>
</dbReference>
<comment type="caution">
    <text evidence="7">The sequence shown here is derived from an EMBL/GenBank/DDBJ whole genome shotgun (WGS) entry which is preliminary data.</text>
</comment>
<feature type="transmembrane region" description="Helical" evidence="5">
    <location>
        <begin position="355"/>
        <end position="373"/>
    </location>
</feature>
<dbReference type="PANTHER" id="PTHR43471:SF3">
    <property type="entry name" value="ABC TRANSPORTER PERMEASE PROTEIN NATB"/>
    <property type="match status" value="1"/>
</dbReference>
<dbReference type="Pfam" id="PF12698">
    <property type="entry name" value="ABC2_membrane_3"/>
    <property type="match status" value="1"/>
</dbReference>
<dbReference type="STRING" id="103621.GCA_001067145_00878"/>
<name>C0W773_9ACTO</name>
<evidence type="ECO:0000259" key="6">
    <source>
        <dbReference type="Pfam" id="PF12698"/>
    </source>
</evidence>
<evidence type="ECO:0000256" key="1">
    <source>
        <dbReference type="ARBA" id="ARBA00004141"/>
    </source>
</evidence>
<keyword evidence="8" id="KW-1185">Reference proteome</keyword>
<organism evidence="7 8">
    <name type="scientific">Actinomyces urogenitalis DSM 15434</name>
    <dbReference type="NCBI Taxonomy" id="525246"/>
    <lineage>
        <taxon>Bacteria</taxon>
        <taxon>Bacillati</taxon>
        <taxon>Actinomycetota</taxon>
        <taxon>Actinomycetes</taxon>
        <taxon>Actinomycetales</taxon>
        <taxon>Actinomycetaceae</taxon>
        <taxon>Actinomyces</taxon>
    </lineage>
</organism>
<dbReference type="RefSeq" id="WP_006548678.1">
    <property type="nucleotide sequence ID" value="NZ_DS999574.1"/>
</dbReference>
<evidence type="ECO:0000256" key="4">
    <source>
        <dbReference type="ARBA" id="ARBA00023136"/>
    </source>
</evidence>
<dbReference type="GO" id="GO:0016020">
    <property type="term" value="C:membrane"/>
    <property type="evidence" value="ECO:0007669"/>
    <property type="project" value="UniProtKB-SubCell"/>
</dbReference>
<keyword evidence="4 5" id="KW-0472">Membrane</keyword>